<dbReference type="Proteomes" id="UP000252419">
    <property type="component" value="Unassembled WGS sequence"/>
</dbReference>
<reference evidence="1 2" key="1">
    <citation type="submission" date="2014-07" db="EMBL/GenBank/DDBJ databases">
        <title>Draft genome sequence of Thalassospira xianhensis P-4 (MCCC 1A02616).</title>
        <authorList>
            <person name="Lai Q."/>
            <person name="Shao Z."/>
        </authorList>
    </citation>
    <scope>NUCLEOTIDE SEQUENCE [LARGE SCALE GENOMIC DNA]</scope>
    <source>
        <strain evidence="1 2">MCCC 1A02616</strain>
    </source>
</reference>
<evidence type="ECO:0000313" key="2">
    <source>
        <dbReference type="Proteomes" id="UP000252419"/>
    </source>
</evidence>
<evidence type="ECO:0000313" key="1">
    <source>
        <dbReference type="EMBL" id="RCK07776.1"/>
    </source>
</evidence>
<comment type="caution">
    <text evidence="1">The sequence shown here is derived from an EMBL/GenBank/DDBJ whole genome shotgun (WGS) entry which is preliminary data.</text>
</comment>
<organism evidence="1 2">
    <name type="scientific">Thalassospira xianhensis MCCC 1A02616</name>
    <dbReference type="NCBI Taxonomy" id="1177929"/>
    <lineage>
        <taxon>Bacteria</taxon>
        <taxon>Pseudomonadati</taxon>
        <taxon>Pseudomonadota</taxon>
        <taxon>Alphaproteobacteria</taxon>
        <taxon>Rhodospirillales</taxon>
        <taxon>Thalassospiraceae</taxon>
        <taxon>Thalassospira</taxon>
    </lineage>
</organism>
<sequence>MRFVLLENTQQITTRLHTDMLLDGVMDRARGKGDNPVSKAHDRIKNAAITFALTAAPGGHCQVPVEGYDVVSSFYKEEVSIRISHGDRFICISGPKTEPLLWKVDEIDAEEAFVVDMLKKVGLGWRRGH</sequence>
<protein>
    <submittedName>
        <fullName evidence="1">Uncharacterized protein</fullName>
    </submittedName>
</protein>
<gene>
    <name evidence="1" type="ORF">TH5_01660</name>
</gene>
<keyword evidence="2" id="KW-1185">Reference proteome</keyword>
<dbReference type="EMBL" id="JPWA01000001">
    <property type="protein sequence ID" value="RCK07776.1"/>
    <property type="molecule type" value="Genomic_DNA"/>
</dbReference>
<proteinExistence type="predicted"/>
<name>A0A367UHJ4_9PROT</name>
<dbReference type="AlphaFoldDB" id="A0A367UHJ4"/>
<accession>A0A367UHJ4</accession>